<reference evidence="1 2" key="1">
    <citation type="journal article" date="2024" name="BMC Genomics">
        <title>De novo assembly and annotation of Popillia japonica's genome with initial clues to its potential as an invasive pest.</title>
        <authorList>
            <person name="Cucini C."/>
            <person name="Boschi S."/>
            <person name="Funari R."/>
            <person name="Cardaioli E."/>
            <person name="Iannotti N."/>
            <person name="Marturano G."/>
            <person name="Paoli F."/>
            <person name="Bruttini M."/>
            <person name="Carapelli A."/>
            <person name="Frati F."/>
            <person name="Nardi F."/>
        </authorList>
    </citation>
    <scope>NUCLEOTIDE SEQUENCE [LARGE SCALE GENOMIC DNA]</scope>
    <source>
        <strain evidence="1">DMR45628</strain>
    </source>
</reference>
<protein>
    <submittedName>
        <fullName evidence="1">Uncharacterized protein</fullName>
    </submittedName>
</protein>
<evidence type="ECO:0000313" key="2">
    <source>
        <dbReference type="Proteomes" id="UP001458880"/>
    </source>
</evidence>
<keyword evidence="2" id="KW-1185">Reference proteome</keyword>
<evidence type="ECO:0000313" key="1">
    <source>
        <dbReference type="EMBL" id="KAK9687320.1"/>
    </source>
</evidence>
<comment type="caution">
    <text evidence="1">The sequence shown here is derived from an EMBL/GenBank/DDBJ whole genome shotgun (WGS) entry which is preliminary data.</text>
</comment>
<sequence>MLMDLLWLTKLAYLSDIFTKLNELNLRLQGQDTTIFTMQEKVESTIEKMSLWTSLIDRLNEDVKSAIKCHLQNLPIALLLPEMSSNGMGVNNPFRNCHTDHIYISDQEELIDISCNSSLKSCFVEQSLVNFWAFLDKLKNQQ</sequence>
<proteinExistence type="predicted"/>
<name>A0AAW1ID75_POPJA</name>
<accession>A0AAW1ID75</accession>
<dbReference type="PANTHER" id="PTHR45913">
    <property type="entry name" value="EPM2A-INTERACTING PROTEIN 1"/>
    <property type="match status" value="1"/>
</dbReference>
<dbReference type="AlphaFoldDB" id="A0AAW1ID75"/>
<dbReference type="PANTHER" id="PTHR45913:SF19">
    <property type="entry name" value="LOW QUALITY PROTEIN: ZINC FINGER BED DOMAIN-CONTAINING PROTEIN 5-LIKE"/>
    <property type="match status" value="1"/>
</dbReference>
<dbReference type="EMBL" id="JASPKY010000650">
    <property type="protein sequence ID" value="KAK9687320.1"/>
    <property type="molecule type" value="Genomic_DNA"/>
</dbReference>
<organism evidence="1 2">
    <name type="scientific">Popillia japonica</name>
    <name type="common">Japanese beetle</name>
    <dbReference type="NCBI Taxonomy" id="7064"/>
    <lineage>
        <taxon>Eukaryota</taxon>
        <taxon>Metazoa</taxon>
        <taxon>Ecdysozoa</taxon>
        <taxon>Arthropoda</taxon>
        <taxon>Hexapoda</taxon>
        <taxon>Insecta</taxon>
        <taxon>Pterygota</taxon>
        <taxon>Neoptera</taxon>
        <taxon>Endopterygota</taxon>
        <taxon>Coleoptera</taxon>
        <taxon>Polyphaga</taxon>
        <taxon>Scarabaeiformia</taxon>
        <taxon>Scarabaeidae</taxon>
        <taxon>Rutelinae</taxon>
        <taxon>Popillia</taxon>
    </lineage>
</organism>
<dbReference type="Proteomes" id="UP001458880">
    <property type="component" value="Unassembled WGS sequence"/>
</dbReference>
<gene>
    <name evidence="1" type="ORF">QE152_g36534</name>
</gene>